<dbReference type="AlphaFoldDB" id="A0A9X5ZCD0"/>
<reference evidence="2 3" key="1">
    <citation type="submission" date="2016-10" db="EMBL/GenBank/DDBJ databases">
        <title>Draft Genome Sequence of one Bacillus cereus strain isolated from pooled breast milk.</title>
        <authorList>
            <person name="Woudstra C."/>
            <person name="Chamoin A."/>
            <person name="Gentil S."/>
            <person name="Rambeloson T."/>
            <person name="Delannoye S."/>
            <person name="Heinnekine J.A."/>
            <person name="Herbin S."/>
            <person name="Fach P."/>
        </authorList>
    </citation>
    <scope>NUCLEOTIDE SEQUENCE [LARGE SCALE GENOMIC DNA]</scope>
    <source>
        <strain evidence="2 3">16SBCL1279</strain>
    </source>
</reference>
<feature type="transmembrane region" description="Helical" evidence="1">
    <location>
        <begin position="41"/>
        <end position="63"/>
    </location>
</feature>
<evidence type="ECO:0000256" key="1">
    <source>
        <dbReference type="SAM" id="Phobius"/>
    </source>
</evidence>
<comment type="caution">
    <text evidence="2">The sequence shown here is derived from an EMBL/GenBank/DDBJ whole genome shotgun (WGS) entry which is preliminary data.</text>
</comment>
<dbReference type="RefSeq" id="WP_050267881.1">
    <property type="nucleotide sequence ID" value="NZ_AP024506.1"/>
</dbReference>
<evidence type="ECO:0000313" key="2">
    <source>
        <dbReference type="EMBL" id="OJS93129.1"/>
    </source>
</evidence>
<accession>A0A9X5ZCD0</accession>
<keyword evidence="1" id="KW-1133">Transmembrane helix</keyword>
<keyword evidence="1" id="KW-0472">Membrane</keyword>
<dbReference type="EMBL" id="MLYK01000067">
    <property type="protein sequence ID" value="OJS93129.1"/>
    <property type="molecule type" value="Genomic_DNA"/>
</dbReference>
<proteinExistence type="predicted"/>
<evidence type="ECO:0000313" key="3">
    <source>
        <dbReference type="Proteomes" id="UP000184161"/>
    </source>
</evidence>
<gene>
    <name evidence="2" type="ORF">BKK64_24580</name>
</gene>
<dbReference type="Proteomes" id="UP000184161">
    <property type="component" value="Unassembled WGS sequence"/>
</dbReference>
<evidence type="ECO:0008006" key="4">
    <source>
        <dbReference type="Google" id="ProtNLM"/>
    </source>
</evidence>
<feature type="transmembrane region" description="Helical" evidence="1">
    <location>
        <begin position="6"/>
        <end position="29"/>
    </location>
</feature>
<name>A0A9X5ZCD0_BACCE</name>
<organism evidence="2 3">
    <name type="scientific">Bacillus cereus</name>
    <dbReference type="NCBI Taxonomy" id="1396"/>
    <lineage>
        <taxon>Bacteria</taxon>
        <taxon>Bacillati</taxon>
        <taxon>Bacillota</taxon>
        <taxon>Bacilli</taxon>
        <taxon>Bacillales</taxon>
        <taxon>Bacillaceae</taxon>
        <taxon>Bacillus</taxon>
        <taxon>Bacillus cereus group</taxon>
    </lineage>
</organism>
<sequence length="101" mass="11303">MENLTFVYFQPILISIVVLLILLSLFLLLKKNIDKSSKISCIIFSVIALYFSGLLIIIEGTIIDELNLKGDQKSFYLSIFGIGISIINLIIAVMKKNGVKH</sequence>
<protein>
    <recommendedName>
        <fullName evidence="4">Group-specific protein</fullName>
    </recommendedName>
</protein>
<feature type="transmembrane region" description="Helical" evidence="1">
    <location>
        <begin position="75"/>
        <end position="94"/>
    </location>
</feature>
<keyword evidence="1" id="KW-0812">Transmembrane</keyword>